<name>A0ABM6TY16_FUSMR</name>
<gene>
    <name evidence="7" type="ORF">C4N19_09590</name>
</gene>
<proteinExistence type="predicted"/>
<dbReference type="SUPFAM" id="SSF56281">
    <property type="entry name" value="Metallo-hydrolase/oxidoreductase"/>
    <property type="match status" value="1"/>
</dbReference>
<keyword evidence="8" id="KW-1185">Reference proteome</keyword>
<dbReference type="Gene3D" id="3.60.15.10">
    <property type="entry name" value="Ribonuclease Z/Hydroxyacylglutathione hydrolase-like"/>
    <property type="match status" value="1"/>
</dbReference>
<sequence>MKNFLKSVYFTYFLVSSLILAQDIDVNAIRTVDGRAKTIMEYLHDDTRLVPTKVFDNVYCIGSVSVVAWAITTSDGIILIDSMWDDKDAQMIEESFVKLGLNLNDLKYIIITHGHGDHYGGANYLREKYGAKTILTKVDTDLMYNLNTGANSPRSPKTKIDIFAKDQDKIVLGDTEIILVETPGHTAGCLSVIFPAKDKGKELVAMLWGGTGIPKDKELQIKYKESAEYFSKLSQEKNASVFLTAHLFADEGYEKLALINSSNYDGKNPFVFTQEELKKYFDDLISKADETIKNNK</sequence>
<evidence type="ECO:0000256" key="4">
    <source>
        <dbReference type="ARBA" id="ARBA00022833"/>
    </source>
</evidence>
<evidence type="ECO:0000256" key="3">
    <source>
        <dbReference type="ARBA" id="ARBA00022801"/>
    </source>
</evidence>
<comment type="cofactor">
    <cofactor evidence="1">
        <name>Zn(2+)</name>
        <dbReference type="ChEBI" id="CHEBI:29105"/>
    </cofactor>
</comment>
<keyword evidence="5" id="KW-0732">Signal</keyword>
<dbReference type="SMART" id="SM00849">
    <property type="entry name" value="Lactamase_B"/>
    <property type="match status" value="1"/>
</dbReference>
<evidence type="ECO:0000259" key="6">
    <source>
        <dbReference type="SMART" id="SM00849"/>
    </source>
</evidence>
<reference evidence="8" key="1">
    <citation type="journal article" date="2018" name="MSphere">
        <title>Fusobacterium Genomics Using MinION and Illumina Sequencing Enables Genome Completion and Correction.</title>
        <authorList>
            <person name="Todd S.M."/>
            <person name="Settlage R.E."/>
            <person name="Lahmers K.K."/>
            <person name="Slade D.J."/>
        </authorList>
    </citation>
    <scope>NUCLEOTIDE SEQUENCE [LARGE SCALE GENOMIC DNA]</scope>
    <source>
        <strain evidence="8">ATCC 9817</strain>
    </source>
</reference>
<organism evidence="7 8">
    <name type="scientific">Fusobacterium mortiferum ATCC 9817</name>
    <dbReference type="NCBI Taxonomy" id="469616"/>
    <lineage>
        <taxon>Bacteria</taxon>
        <taxon>Fusobacteriati</taxon>
        <taxon>Fusobacteriota</taxon>
        <taxon>Fusobacteriia</taxon>
        <taxon>Fusobacteriales</taxon>
        <taxon>Fusobacteriaceae</taxon>
        <taxon>Fusobacterium</taxon>
    </lineage>
</organism>
<evidence type="ECO:0000256" key="2">
    <source>
        <dbReference type="ARBA" id="ARBA00022723"/>
    </source>
</evidence>
<dbReference type="InterPro" id="IPR001018">
    <property type="entry name" value="Beta-lactamase_class-B_CS"/>
</dbReference>
<dbReference type="EMBL" id="CP028102">
    <property type="protein sequence ID" value="AVQ19328.1"/>
    <property type="molecule type" value="Genomic_DNA"/>
</dbReference>
<dbReference type="RefSeq" id="WP_005885465.1">
    <property type="nucleotide sequence ID" value="NZ_CP028102.1"/>
</dbReference>
<dbReference type="CDD" id="cd16280">
    <property type="entry name" value="metallo-hydrolase-like_MBL-fold"/>
    <property type="match status" value="1"/>
</dbReference>
<dbReference type="InterPro" id="IPR036866">
    <property type="entry name" value="RibonucZ/Hydroxyglut_hydro"/>
</dbReference>
<dbReference type="PROSITE" id="PS00743">
    <property type="entry name" value="BETA_LACTAMASE_B_1"/>
    <property type="match status" value="1"/>
</dbReference>
<keyword evidence="3" id="KW-0378">Hydrolase</keyword>
<dbReference type="Proteomes" id="UP000240258">
    <property type="component" value="Chromosome"/>
</dbReference>
<dbReference type="PANTHER" id="PTHR46233:SF3">
    <property type="entry name" value="HYDROXYACYLGLUTATHIONE HYDROLASE GLOC"/>
    <property type="match status" value="1"/>
</dbReference>
<keyword evidence="2" id="KW-0479">Metal-binding</keyword>
<keyword evidence="4" id="KW-0862">Zinc</keyword>
<feature type="domain" description="Metallo-beta-lactamase" evidence="6">
    <location>
        <begin position="65"/>
        <end position="246"/>
    </location>
</feature>
<evidence type="ECO:0000256" key="1">
    <source>
        <dbReference type="ARBA" id="ARBA00001947"/>
    </source>
</evidence>
<protein>
    <submittedName>
        <fullName evidence="7">MBL fold metallo-hydrolase</fullName>
    </submittedName>
</protein>
<dbReference type="InterPro" id="IPR001279">
    <property type="entry name" value="Metallo-B-lactamas"/>
</dbReference>
<dbReference type="InterPro" id="IPR051453">
    <property type="entry name" value="MBL_Glyoxalase_II"/>
</dbReference>
<evidence type="ECO:0000313" key="8">
    <source>
        <dbReference type="Proteomes" id="UP000240258"/>
    </source>
</evidence>
<dbReference type="Pfam" id="PF00753">
    <property type="entry name" value="Lactamase_B"/>
    <property type="match status" value="1"/>
</dbReference>
<dbReference type="GeneID" id="62763782"/>
<feature type="signal peptide" evidence="5">
    <location>
        <begin position="1"/>
        <end position="21"/>
    </location>
</feature>
<feature type="chain" id="PRO_5045277168" evidence="5">
    <location>
        <begin position="22"/>
        <end position="296"/>
    </location>
</feature>
<evidence type="ECO:0000313" key="7">
    <source>
        <dbReference type="EMBL" id="AVQ19328.1"/>
    </source>
</evidence>
<accession>A0ABM6TY16</accession>
<dbReference type="PANTHER" id="PTHR46233">
    <property type="entry name" value="HYDROXYACYLGLUTATHIONE HYDROLASE GLOC"/>
    <property type="match status" value="1"/>
</dbReference>
<evidence type="ECO:0000256" key="5">
    <source>
        <dbReference type="SAM" id="SignalP"/>
    </source>
</evidence>